<dbReference type="EMBL" id="JACIDK010000003">
    <property type="protein sequence ID" value="MBB3891927.1"/>
    <property type="molecule type" value="Genomic_DNA"/>
</dbReference>
<dbReference type="Gene3D" id="3.50.50.60">
    <property type="entry name" value="FAD/NAD(P)-binding domain"/>
    <property type="match status" value="1"/>
</dbReference>
<dbReference type="Gene3D" id="1.10.8.260">
    <property type="entry name" value="HI0933 insert domain-like"/>
    <property type="match status" value="1"/>
</dbReference>
<dbReference type="Proteomes" id="UP000530564">
    <property type="component" value="Unassembled WGS sequence"/>
</dbReference>
<proteinExistence type="predicted"/>
<feature type="domain" description="RsdA/BaiN/AoA(So)-like insert" evidence="5">
    <location>
        <begin position="197"/>
        <end position="345"/>
    </location>
</feature>
<evidence type="ECO:0000313" key="7">
    <source>
        <dbReference type="Proteomes" id="UP000530564"/>
    </source>
</evidence>
<keyword evidence="7" id="KW-1185">Reference proteome</keyword>
<dbReference type="InterPro" id="IPR022460">
    <property type="entry name" value="Flavoprotein_PP4765"/>
</dbReference>
<sequence length="402" mass="41756">MSNSVKTIAVVGGGPAGLIAAEILSAAGMKVTLYDRMPTLGRKFLMAGRGGLNLTHSEDPATFVGRYGAAADWLGPMIAAFAPADLVAWAHGLGQETFVGSSGRVFPKALKASPLLRAWLARLSAQGVELRSRQEWRGWNADGALVFAGADGAIETASPDATILALGGASWPKLGSTGSWTGLLADRGVALAPFKSANAGFDVGWSAVFAERFAGEPLKNIALSFNGRTVRGEAMVAAYGIEGGAIYALSADLREALDQGPAILDVDLTPDLSRAKLTDRLHRGPAGQSTTNLLRKAAGLTPVAISLLREAHGLELPREPGALARALKAAPLRLTGMRPIERAISSAGGVERSAVDDHLMLRAVPGVYAVGEMLDWEAPTGGYLLQACFATGVRAARSILTA</sequence>
<dbReference type="Pfam" id="PF03486">
    <property type="entry name" value="HI0933_like"/>
    <property type="match status" value="1"/>
</dbReference>
<dbReference type="PANTHER" id="PTHR42887:SF1">
    <property type="entry name" value="BLR3961 PROTEIN"/>
    <property type="match status" value="1"/>
</dbReference>
<evidence type="ECO:0008006" key="8">
    <source>
        <dbReference type="Google" id="ProtNLM"/>
    </source>
</evidence>
<dbReference type="NCBIfam" id="TIGR03862">
    <property type="entry name" value="flavo_PP4765"/>
    <property type="match status" value="1"/>
</dbReference>
<dbReference type="SUPFAM" id="SSF160996">
    <property type="entry name" value="HI0933 insert domain-like"/>
    <property type="match status" value="1"/>
</dbReference>
<evidence type="ECO:0000313" key="6">
    <source>
        <dbReference type="EMBL" id="MBB3891927.1"/>
    </source>
</evidence>
<evidence type="ECO:0000259" key="4">
    <source>
        <dbReference type="Pfam" id="PF03486"/>
    </source>
</evidence>
<protein>
    <recommendedName>
        <fullName evidence="8">Aminoacetone oxidase family FAD-binding enzyme</fullName>
    </recommendedName>
</protein>
<dbReference type="InterPro" id="IPR023166">
    <property type="entry name" value="BaiN-like_dom_sf"/>
</dbReference>
<dbReference type="Gene3D" id="2.40.30.10">
    <property type="entry name" value="Translation factors"/>
    <property type="match status" value="1"/>
</dbReference>
<organism evidence="6 7">
    <name type="scientific">Phenylobacterium haematophilum</name>
    <dbReference type="NCBI Taxonomy" id="98513"/>
    <lineage>
        <taxon>Bacteria</taxon>
        <taxon>Pseudomonadati</taxon>
        <taxon>Pseudomonadota</taxon>
        <taxon>Alphaproteobacteria</taxon>
        <taxon>Caulobacterales</taxon>
        <taxon>Caulobacteraceae</taxon>
        <taxon>Phenylobacterium</taxon>
    </lineage>
</organism>
<comment type="cofactor">
    <cofactor evidence="1">
        <name>FAD</name>
        <dbReference type="ChEBI" id="CHEBI:57692"/>
    </cofactor>
</comment>
<dbReference type="Pfam" id="PF22780">
    <property type="entry name" value="HI0933_like_1st"/>
    <property type="match status" value="1"/>
</dbReference>
<evidence type="ECO:0000256" key="3">
    <source>
        <dbReference type="ARBA" id="ARBA00022827"/>
    </source>
</evidence>
<keyword evidence="3" id="KW-0274">FAD</keyword>
<accession>A0A840A3Q8</accession>
<evidence type="ECO:0000256" key="1">
    <source>
        <dbReference type="ARBA" id="ARBA00001974"/>
    </source>
</evidence>
<dbReference type="RefSeq" id="WP_183773451.1">
    <property type="nucleotide sequence ID" value="NZ_JACIDK010000003.1"/>
</dbReference>
<dbReference type="InterPro" id="IPR055178">
    <property type="entry name" value="RsdA/BaiN/AoA(So)-like_dom"/>
</dbReference>
<dbReference type="PANTHER" id="PTHR42887">
    <property type="entry name" value="OS12G0638800 PROTEIN"/>
    <property type="match status" value="1"/>
</dbReference>
<dbReference type="InterPro" id="IPR036188">
    <property type="entry name" value="FAD/NAD-bd_sf"/>
</dbReference>
<evidence type="ECO:0000256" key="2">
    <source>
        <dbReference type="ARBA" id="ARBA00022630"/>
    </source>
</evidence>
<dbReference type="NCBIfam" id="TIGR00275">
    <property type="entry name" value="aminoacetone oxidase family FAD-binding enzyme"/>
    <property type="match status" value="1"/>
</dbReference>
<gene>
    <name evidence="6" type="ORF">GGQ61_002655</name>
</gene>
<feature type="domain" description="RsdA/BaiN/AoA(So)-like Rossmann fold-like" evidence="4">
    <location>
        <begin position="7"/>
        <end position="397"/>
    </location>
</feature>
<dbReference type="InterPro" id="IPR057661">
    <property type="entry name" value="RsdA/BaiN/AoA(So)_Rossmann"/>
</dbReference>
<dbReference type="InterPro" id="IPR004792">
    <property type="entry name" value="BaiN-like"/>
</dbReference>
<reference evidence="6 7" key="1">
    <citation type="submission" date="2020-08" db="EMBL/GenBank/DDBJ databases">
        <title>Genomic Encyclopedia of Type Strains, Phase IV (KMG-IV): sequencing the most valuable type-strain genomes for metagenomic binning, comparative biology and taxonomic classification.</title>
        <authorList>
            <person name="Goeker M."/>
        </authorList>
    </citation>
    <scope>NUCLEOTIDE SEQUENCE [LARGE SCALE GENOMIC DNA]</scope>
    <source>
        <strain evidence="6 7">DSM 21793</strain>
    </source>
</reference>
<evidence type="ECO:0000259" key="5">
    <source>
        <dbReference type="Pfam" id="PF22780"/>
    </source>
</evidence>
<keyword evidence="2" id="KW-0285">Flavoprotein</keyword>
<name>A0A840A3Q8_9CAUL</name>
<dbReference type="PRINTS" id="PR00419">
    <property type="entry name" value="ADXRDTASE"/>
</dbReference>
<comment type="caution">
    <text evidence="6">The sequence shown here is derived from an EMBL/GenBank/DDBJ whole genome shotgun (WGS) entry which is preliminary data.</text>
</comment>
<dbReference type="SUPFAM" id="SSF51905">
    <property type="entry name" value="FAD/NAD(P)-binding domain"/>
    <property type="match status" value="1"/>
</dbReference>
<dbReference type="AlphaFoldDB" id="A0A840A3Q8"/>